<dbReference type="EMBL" id="JAPQKN010000008">
    <property type="protein sequence ID" value="KAJ5150902.1"/>
    <property type="molecule type" value="Genomic_DNA"/>
</dbReference>
<comment type="caution">
    <text evidence="2">The sequence shown here is derived from an EMBL/GenBank/DDBJ whole genome shotgun (WGS) entry which is preliminary data.</text>
</comment>
<evidence type="ECO:0000313" key="3">
    <source>
        <dbReference type="Proteomes" id="UP001149163"/>
    </source>
</evidence>
<keyword evidence="3" id="KW-1185">Reference proteome</keyword>
<protein>
    <submittedName>
        <fullName evidence="2">Uncharacterized protein</fullName>
    </submittedName>
</protein>
<reference evidence="2" key="1">
    <citation type="submission" date="2022-11" db="EMBL/GenBank/DDBJ databases">
        <authorList>
            <person name="Petersen C."/>
        </authorList>
    </citation>
    <scope>NUCLEOTIDE SEQUENCE</scope>
    <source>
        <strain evidence="2">IBT 26290</strain>
    </source>
</reference>
<sequence length="201" mass="21762">MPVDTKIIKPFGKVTKSLIIGKGPKNITLETLDPHKLRDLLAKEKVAKKGSNIVFIDCQSFADKGNTGSQIHGAIHIDMVGAHLSQAKFNAVIKAKPDVYNKIGGAELVVIYCSYGSLRSPTIMALYEDAVSDVDTRPLVYNDDQYVLLLEGGIHAYEAVKGEVPYLEKYVGMHNGKAKTVSSGGSGKLPQLSGDDHCDIY</sequence>
<dbReference type="AlphaFoldDB" id="A0A9W9HK97"/>
<evidence type="ECO:0000313" key="2">
    <source>
        <dbReference type="EMBL" id="KAJ5150902.1"/>
    </source>
</evidence>
<name>A0A9W9HK97_9EURO</name>
<reference evidence="2" key="2">
    <citation type="journal article" date="2023" name="IMA Fungus">
        <title>Comparative genomic study of the Penicillium genus elucidates a diverse pangenome and 15 lateral gene transfer events.</title>
        <authorList>
            <person name="Petersen C."/>
            <person name="Sorensen T."/>
            <person name="Nielsen M.R."/>
            <person name="Sondergaard T.E."/>
            <person name="Sorensen J.L."/>
            <person name="Fitzpatrick D.A."/>
            <person name="Frisvad J.C."/>
            <person name="Nielsen K.L."/>
        </authorList>
    </citation>
    <scope>NUCLEOTIDE SEQUENCE</scope>
    <source>
        <strain evidence="2">IBT 26290</strain>
    </source>
</reference>
<evidence type="ECO:0000256" key="1">
    <source>
        <dbReference type="SAM" id="MobiDB-lite"/>
    </source>
</evidence>
<dbReference type="RefSeq" id="XP_056538235.1">
    <property type="nucleotide sequence ID" value="XM_056692278.1"/>
</dbReference>
<organism evidence="2 3">
    <name type="scientific">Penicillium canariense</name>
    <dbReference type="NCBI Taxonomy" id="189055"/>
    <lineage>
        <taxon>Eukaryota</taxon>
        <taxon>Fungi</taxon>
        <taxon>Dikarya</taxon>
        <taxon>Ascomycota</taxon>
        <taxon>Pezizomycotina</taxon>
        <taxon>Eurotiomycetes</taxon>
        <taxon>Eurotiomycetidae</taxon>
        <taxon>Eurotiales</taxon>
        <taxon>Aspergillaceae</taxon>
        <taxon>Penicillium</taxon>
    </lineage>
</organism>
<dbReference type="OrthoDB" id="5408930at2759"/>
<dbReference type="Proteomes" id="UP001149163">
    <property type="component" value="Unassembled WGS sequence"/>
</dbReference>
<dbReference type="Gene3D" id="3.40.250.10">
    <property type="entry name" value="Rhodanese-like domain"/>
    <property type="match status" value="1"/>
</dbReference>
<gene>
    <name evidence="2" type="ORF">N7482_010154</name>
</gene>
<feature type="region of interest" description="Disordered" evidence="1">
    <location>
        <begin position="179"/>
        <end position="201"/>
    </location>
</feature>
<dbReference type="InterPro" id="IPR036873">
    <property type="entry name" value="Rhodanese-like_dom_sf"/>
</dbReference>
<proteinExistence type="predicted"/>
<accession>A0A9W9HK97</accession>
<dbReference type="GeneID" id="81431454"/>
<dbReference type="SUPFAM" id="SSF52821">
    <property type="entry name" value="Rhodanese/Cell cycle control phosphatase"/>
    <property type="match status" value="1"/>
</dbReference>